<dbReference type="Proteomes" id="UP001234297">
    <property type="component" value="Chromosome 10"/>
</dbReference>
<keyword evidence="2" id="KW-1185">Reference proteome</keyword>
<evidence type="ECO:0000313" key="1">
    <source>
        <dbReference type="EMBL" id="KAJ8621641.1"/>
    </source>
</evidence>
<accession>A0ACC2KKE8</accession>
<reference evidence="1 2" key="1">
    <citation type="journal article" date="2022" name="Hortic Res">
        <title>A haplotype resolved chromosomal level avocado genome allows analysis of novel avocado genes.</title>
        <authorList>
            <person name="Nath O."/>
            <person name="Fletcher S.J."/>
            <person name="Hayward A."/>
            <person name="Shaw L.M."/>
            <person name="Masouleh A.K."/>
            <person name="Furtado A."/>
            <person name="Henry R.J."/>
            <person name="Mitter N."/>
        </authorList>
    </citation>
    <scope>NUCLEOTIDE SEQUENCE [LARGE SCALE GENOMIC DNA]</scope>
    <source>
        <strain evidence="2">cv. Hass</strain>
    </source>
</reference>
<comment type="caution">
    <text evidence="1">The sequence shown here is derived from an EMBL/GenBank/DDBJ whole genome shotgun (WGS) entry which is preliminary data.</text>
</comment>
<evidence type="ECO:0000313" key="2">
    <source>
        <dbReference type="Proteomes" id="UP001234297"/>
    </source>
</evidence>
<protein>
    <submittedName>
        <fullName evidence="1">Uncharacterized protein</fullName>
    </submittedName>
</protein>
<gene>
    <name evidence="1" type="ORF">MRB53_030170</name>
</gene>
<proteinExistence type="predicted"/>
<organism evidence="1 2">
    <name type="scientific">Persea americana</name>
    <name type="common">Avocado</name>
    <dbReference type="NCBI Taxonomy" id="3435"/>
    <lineage>
        <taxon>Eukaryota</taxon>
        <taxon>Viridiplantae</taxon>
        <taxon>Streptophyta</taxon>
        <taxon>Embryophyta</taxon>
        <taxon>Tracheophyta</taxon>
        <taxon>Spermatophyta</taxon>
        <taxon>Magnoliopsida</taxon>
        <taxon>Magnoliidae</taxon>
        <taxon>Laurales</taxon>
        <taxon>Lauraceae</taxon>
        <taxon>Persea</taxon>
    </lineage>
</organism>
<name>A0ACC2KKE8_PERAE</name>
<dbReference type="EMBL" id="CM056818">
    <property type="protein sequence ID" value="KAJ8621641.1"/>
    <property type="molecule type" value="Genomic_DNA"/>
</dbReference>
<sequence length="437" mass="48955">MAPAQMLFDPEQQQQQRIKMEAPTKSVAERENGNFNDDDDPDLRCTNNCEDNTFDMDISPDKHKVYEAGDTMVDIVDCVADTSARVNQDGDPDATEYSSSFGNTVSGGTGADNGLNSNLSEAEVESRFDDASSTLLDGLDEMFRPRKRKLTAHWRKYIRPLMWRCKWIELRVKEFQSQALKYDKELEAYSHRKQYKLGQVGSDNSAARLVPLSCQSDRKQVMKRRKRKRVEDTSDLPSYMANHSLFSYYEKKKSEADGASIDDEYGNQVNAVVQDANTVDEYGVNFEWPALEPRVSDDSLEQILWNMEVLQSRVFKIKTQINKLVSKYARKFSSMDNLSLLMPADQPCGSAQSPAFSPAQGDEMPVGALYTPPGHISEYETGDVVMQESVSSFGEAASLPDIIESSVGLLSSVDVTHDGPQHGDSCADVRSFFSLIE</sequence>